<dbReference type="Proteomes" id="UP000269317">
    <property type="component" value="Unassembled WGS sequence"/>
</dbReference>
<accession>A0A3R9N9X6</accession>
<evidence type="ECO:0000313" key="2">
    <source>
        <dbReference type="EMBL" id="RSI10499.1"/>
    </source>
</evidence>
<protein>
    <submittedName>
        <fullName evidence="2">Uncharacterized protein</fullName>
    </submittedName>
</protein>
<sequence>MEELFKQLLTPAIITAFTALISGIYAYFQKKKEEYRKYVYENKQEDFKKLTVYAEEIAELSPESSEKIKKLLFKISQRINPYGRRIKTFGLYQWVRDDGYIWFKIDDIGKKIKEGGVESEDLEELAHRIQVSKRLLDVKIEKDVSSISSSQLWFYFLQYSMLLLQFLLGYFLFQQWSNTSDENLITSILILSYCLLISIFILLILPERIVGSGDNDKKMIMLEYLLIPAVDAWSIVTLSSDRINFVKSISLSVVLFLLFSFIILLIVVLKSTIFGKSEVGKVSTIYKFEYASLQSTKEKGVWKSFIENNKFCKKGNRVE</sequence>
<reference evidence="2 3" key="1">
    <citation type="submission" date="2018-11" db="EMBL/GenBank/DDBJ databases">
        <title>Species Designations Belie Phenotypic and Genotypic Heterogeneity in Oral Streptococci.</title>
        <authorList>
            <person name="Velsko I."/>
        </authorList>
    </citation>
    <scope>NUCLEOTIDE SEQUENCE [LARGE SCALE GENOMIC DNA]</scope>
    <source>
        <strain evidence="2 3">KLC03</strain>
    </source>
</reference>
<name>A0A3R9N9X6_STRSA</name>
<keyword evidence="1" id="KW-0812">Transmembrane</keyword>
<feature type="transmembrane region" description="Helical" evidence="1">
    <location>
        <begin position="248"/>
        <end position="269"/>
    </location>
</feature>
<proteinExistence type="predicted"/>
<keyword evidence="1" id="KW-1133">Transmembrane helix</keyword>
<keyword evidence="1" id="KW-0472">Membrane</keyword>
<feature type="transmembrane region" description="Helical" evidence="1">
    <location>
        <begin position="12"/>
        <end position="28"/>
    </location>
</feature>
<gene>
    <name evidence="2" type="ORF">D8887_05830</name>
</gene>
<dbReference type="RefSeq" id="WP_260468640.1">
    <property type="nucleotide sequence ID" value="NZ_CP076614.1"/>
</dbReference>
<evidence type="ECO:0000313" key="3">
    <source>
        <dbReference type="Proteomes" id="UP000269317"/>
    </source>
</evidence>
<dbReference type="EMBL" id="RJML01000004">
    <property type="protein sequence ID" value="RSI10499.1"/>
    <property type="molecule type" value="Genomic_DNA"/>
</dbReference>
<evidence type="ECO:0000256" key="1">
    <source>
        <dbReference type="SAM" id="Phobius"/>
    </source>
</evidence>
<feature type="transmembrane region" description="Helical" evidence="1">
    <location>
        <begin position="152"/>
        <end position="173"/>
    </location>
</feature>
<feature type="transmembrane region" description="Helical" evidence="1">
    <location>
        <begin position="218"/>
        <end position="236"/>
    </location>
</feature>
<feature type="transmembrane region" description="Helical" evidence="1">
    <location>
        <begin position="185"/>
        <end position="206"/>
    </location>
</feature>
<organism evidence="2 3">
    <name type="scientific">Streptococcus sanguinis</name>
    <dbReference type="NCBI Taxonomy" id="1305"/>
    <lineage>
        <taxon>Bacteria</taxon>
        <taxon>Bacillati</taxon>
        <taxon>Bacillota</taxon>
        <taxon>Bacilli</taxon>
        <taxon>Lactobacillales</taxon>
        <taxon>Streptococcaceae</taxon>
        <taxon>Streptococcus</taxon>
    </lineage>
</organism>
<dbReference type="AlphaFoldDB" id="A0A3R9N9X6"/>
<comment type="caution">
    <text evidence="2">The sequence shown here is derived from an EMBL/GenBank/DDBJ whole genome shotgun (WGS) entry which is preliminary data.</text>
</comment>